<name>A0A9Q3FQL9_9BASI</name>
<dbReference type="GO" id="GO:0003676">
    <property type="term" value="F:nucleic acid binding"/>
    <property type="evidence" value="ECO:0007669"/>
    <property type="project" value="InterPro"/>
</dbReference>
<accession>A0A9Q3FQL9</accession>
<organism evidence="1 2">
    <name type="scientific">Austropuccinia psidii MF-1</name>
    <dbReference type="NCBI Taxonomy" id="1389203"/>
    <lineage>
        <taxon>Eukaryota</taxon>
        <taxon>Fungi</taxon>
        <taxon>Dikarya</taxon>
        <taxon>Basidiomycota</taxon>
        <taxon>Pucciniomycotina</taxon>
        <taxon>Pucciniomycetes</taxon>
        <taxon>Pucciniales</taxon>
        <taxon>Sphaerophragmiaceae</taxon>
        <taxon>Austropuccinia</taxon>
    </lineage>
</organism>
<dbReference type="Proteomes" id="UP000765509">
    <property type="component" value="Unassembled WGS sequence"/>
</dbReference>
<dbReference type="Gene3D" id="3.30.420.10">
    <property type="entry name" value="Ribonuclease H-like superfamily/Ribonuclease H"/>
    <property type="match status" value="1"/>
</dbReference>
<reference evidence="1" key="1">
    <citation type="submission" date="2021-03" db="EMBL/GenBank/DDBJ databases">
        <title>Draft genome sequence of rust myrtle Austropuccinia psidii MF-1, a brazilian biotype.</title>
        <authorList>
            <person name="Quecine M.C."/>
            <person name="Pachon D.M.R."/>
            <person name="Bonatelli M.L."/>
            <person name="Correr F.H."/>
            <person name="Franceschini L.M."/>
            <person name="Leite T.F."/>
            <person name="Margarido G.R.A."/>
            <person name="Almeida C.A."/>
            <person name="Ferrarezi J.A."/>
            <person name="Labate C.A."/>
        </authorList>
    </citation>
    <scope>NUCLEOTIDE SEQUENCE</scope>
    <source>
        <strain evidence="1">MF-1</strain>
    </source>
</reference>
<evidence type="ECO:0000313" key="2">
    <source>
        <dbReference type="Proteomes" id="UP000765509"/>
    </source>
</evidence>
<sequence>MNQTIQNMIRGFFAYGLELEGSDGFTQNWYTLIPALESAYKTYIHASTGKTPSILEKGWNPKLPVDIHPTASSFKLLPDIVRHNENQRITYAFEYAKEKWDKIHKTPAFKVGYLILVSTLNLNNIEGQKKLKDFFEGPFIIEALHETTAVQV</sequence>
<protein>
    <submittedName>
        <fullName evidence="1">Uncharacterized protein</fullName>
    </submittedName>
</protein>
<gene>
    <name evidence="1" type="ORF">O181_081386</name>
</gene>
<comment type="caution">
    <text evidence="1">The sequence shown here is derived from an EMBL/GenBank/DDBJ whole genome shotgun (WGS) entry which is preliminary data.</text>
</comment>
<dbReference type="AlphaFoldDB" id="A0A9Q3FQL9"/>
<keyword evidence="2" id="KW-1185">Reference proteome</keyword>
<dbReference type="InterPro" id="IPR036397">
    <property type="entry name" value="RNaseH_sf"/>
</dbReference>
<proteinExistence type="predicted"/>
<dbReference type="EMBL" id="AVOT02046362">
    <property type="protein sequence ID" value="MBW0541671.1"/>
    <property type="molecule type" value="Genomic_DNA"/>
</dbReference>
<evidence type="ECO:0000313" key="1">
    <source>
        <dbReference type="EMBL" id="MBW0541671.1"/>
    </source>
</evidence>